<evidence type="ECO:0000313" key="2">
    <source>
        <dbReference type="EMBL" id="MEE1977746.1"/>
    </source>
</evidence>
<feature type="chain" id="PRO_5046041260" description="DUF4142 domain-containing protein" evidence="1">
    <location>
        <begin position="22"/>
        <end position="230"/>
    </location>
</feature>
<evidence type="ECO:0000313" key="3">
    <source>
        <dbReference type="Proteomes" id="UP001356308"/>
    </source>
</evidence>
<name>A0ABU7IZ15_9FLAO</name>
<accession>A0ABU7IZ15</accession>
<organism evidence="2 3">
    <name type="scientific">Maribacter cobaltidurans</name>
    <dbReference type="NCBI Taxonomy" id="1178778"/>
    <lineage>
        <taxon>Bacteria</taxon>
        <taxon>Pseudomonadati</taxon>
        <taxon>Bacteroidota</taxon>
        <taxon>Flavobacteriia</taxon>
        <taxon>Flavobacteriales</taxon>
        <taxon>Flavobacteriaceae</taxon>
        <taxon>Maribacter</taxon>
    </lineage>
</organism>
<gene>
    <name evidence="2" type="ORF">V1I91_16825</name>
</gene>
<reference evidence="2 3" key="1">
    <citation type="submission" date="2024-01" db="EMBL/GenBank/DDBJ databases">
        <title>Maribacter spp. originated from different algae showed divergent polysaccharides utilization ability.</title>
        <authorList>
            <person name="Wang H."/>
            <person name="Wu Y."/>
        </authorList>
    </citation>
    <scope>NUCLEOTIDE SEQUENCE [LARGE SCALE GENOMIC DNA]</scope>
    <source>
        <strain evidence="2 3">PR1</strain>
    </source>
</reference>
<sequence length="230" mass="26148">MSKTYRTLSLLLVLLSLTSFKSDKECQYAGANIDFVKSQTEKALENIDINILRYHAFKAISAIQKTEKKLSNCGCIFAEEGLQNSIKNLKLATKEENIDVAKDLLSMSLESTIESLNQLKEHEFHRNVSTARSNEITSKEFENGNSTTYKPVKAIYTKIDQSLEKYRNSLNTVVETVDCKEAHSFTKNIVEQCENQLLSETLTEGKKYYYLRTKEITLGAMELLNDCVSK</sequence>
<protein>
    <recommendedName>
        <fullName evidence="4">DUF4142 domain-containing protein</fullName>
    </recommendedName>
</protein>
<comment type="caution">
    <text evidence="2">The sequence shown here is derived from an EMBL/GenBank/DDBJ whole genome shotgun (WGS) entry which is preliminary data.</text>
</comment>
<dbReference type="RefSeq" id="WP_272652427.1">
    <property type="nucleotide sequence ID" value="NZ_JAZDDG010000008.1"/>
</dbReference>
<dbReference type="Proteomes" id="UP001356308">
    <property type="component" value="Unassembled WGS sequence"/>
</dbReference>
<feature type="signal peptide" evidence="1">
    <location>
        <begin position="1"/>
        <end position="21"/>
    </location>
</feature>
<proteinExistence type="predicted"/>
<evidence type="ECO:0000256" key="1">
    <source>
        <dbReference type="SAM" id="SignalP"/>
    </source>
</evidence>
<keyword evidence="1" id="KW-0732">Signal</keyword>
<evidence type="ECO:0008006" key="4">
    <source>
        <dbReference type="Google" id="ProtNLM"/>
    </source>
</evidence>
<dbReference type="EMBL" id="JAZDDG010000008">
    <property type="protein sequence ID" value="MEE1977746.1"/>
    <property type="molecule type" value="Genomic_DNA"/>
</dbReference>
<keyword evidence="3" id="KW-1185">Reference proteome</keyword>